<dbReference type="Proteomes" id="UP000204221">
    <property type="component" value="Chromosome"/>
</dbReference>
<dbReference type="KEGG" id="ahg:AHOG_19615"/>
<organism evidence="1 2">
    <name type="scientific">Actinoalloteichus hoggarensis</name>
    <dbReference type="NCBI Taxonomy" id="1470176"/>
    <lineage>
        <taxon>Bacteria</taxon>
        <taxon>Bacillati</taxon>
        <taxon>Actinomycetota</taxon>
        <taxon>Actinomycetes</taxon>
        <taxon>Pseudonocardiales</taxon>
        <taxon>Pseudonocardiaceae</taxon>
        <taxon>Actinoalloteichus</taxon>
    </lineage>
</organism>
<evidence type="ECO:0000313" key="2">
    <source>
        <dbReference type="Proteomes" id="UP000204221"/>
    </source>
</evidence>
<dbReference type="OrthoDB" id="9994915at2"/>
<dbReference type="RefSeq" id="WP_093942670.1">
    <property type="nucleotide sequence ID" value="NZ_CP022521.1"/>
</dbReference>
<reference evidence="1 2" key="1">
    <citation type="submission" date="2017-07" db="EMBL/GenBank/DDBJ databases">
        <title>Complete genome sequence of Actinoalloteichus hoggarensis DSM 45943, type strain of Actinoalloteichus hoggarensis.</title>
        <authorList>
            <person name="Ruckert C."/>
            <person name="Nouioui I."/>
            <person name="Willmese J."/>
            <person name="van Wezel G."/>
            <person name="Klenk H.-P."/>
            <person name="Kalinowski J."/>
            <person name="Zotchev S.B."/>
        </authorList>
    </citation>
    <scope>NUCLEOTIDE SEQUENCE [LARGE SCALE GENOMIC DNA]</scope>
    <source>
        <strain evidence="1 2">DSM 45943</strain>
    </source>
</reference>
<gene>
    <name evidence="1" type="ORF">AHOG_19615</name>
</gene>
<sequence>MLFLHLPITARGVAILCGYVVGMGLVVWAVWVHLGPGVAVLLLVLLLAQVASLVAAFRSRDE</sequence>
<keyword evidence="2" id="KW-1185">Reference proteome</keyword>
<evidence type="ECO:0000313" key="1">
    <source>
        <dbReference type="EMBL" id="ASO21545.1"/>
    </source>
</evidence>
<name>A0A221W6Q0_9PSEU</name>
<proteinExistence type="predicted"/>
<protein>
    <submittedName>
        <fullName evidence="1">Uncharacterized protein</fullName>
    </submittedName>
</protein>
<accession>A0A221W6Q0</accession>
<dbReference type="EMBL" id="CP022521">
    <property type="protein sequence ID" value="ASO21545.1"/>
    <property type="molecule type" value="Genomic_DNA"/>
</dbReference>
<dbReference type="AlphaFoldDB" id="A0A221W6Q0"/>